<dbReference type="EMBL" id="CP034549">
    <property type="protein sequence ID" value="AZQ43058.1"/>
    <property type="molecule type" value="Genomic_DNA"/>
</dbReference>
<proteinExistence type="predicted"/>
<protein>
    <recommendedName>
        <fullName evidence="4">DUF4476 domain-containing protein</fullName>
    </recommendedName>
</protein>
<organism evidence="2 3">
    <name type="scientific">Nonlabens ponticola</name>
    <dbReference type="NCBI Taxonomy" id="2496866"/>
    <lineage>
        <taxon>Bacteria</taxon>
        <taxon>Pseudomonadati</taxon>
        <taxon>Bacteroidota</taxon>
        <taxon>Flavobacteriia</taxon>
        <taxon>Flavobacteriales</taxon>
        <taxon>Flavobacteriaceae</taxon>
        <taxon>Nonlabens</taxon>
    </lineage>
</organism>
<evidence type="ECO:0008006" key="4">
    <source>
        <dbReference type="Google" id="ProtNLM"/>
    </source>
</evidence>
<feature type="signal peptide" evidence="1">
    <location>
        <begin position="1"/>
        <end position="18"/>
    </location>
</feature>
<dbReference type="OrthoDB" id="1143734at2"/>
<evidence type="ECO:0000313" key="3">
    <source>
        <dbReference type="Proteomes" id="UP000279600"/>
    </source>
</evidence>
<gene>
    <name evidence="2" type="ORF">EJ995_01975</name>
</gene>
<reference evidence="2 3" key="1">
    <citation type="submission" date="2018-12" db="EMBL/GenBank/DDBJ databases">
        <title>Complete genome of Nonlabens sp. MJ115.</title>
        <authorList>
            <person name="Choi H.S."/>
            <person name="Jung J."/>
        </authorList>
    </citation>
    <scope>NUCLEOTIDE SEQUENCE [LARGE SCALE GENOMIC DNA]</scope>
    <source>
        <strain evidence="2 3">MJ115</strain>
    </source>
</reference>
<accession>A0A3S9MV60</accession>
<evidence type="ECO:0000313" key="2">
    <source>
        <dbReference type="EMBL" id="AZQ43058.1"/>
    </source>
</evidence>
<keyword evidence="1" id="KW-0732">Signal</keyword>
<dbReference type="RefSeq" id="WP_126445095.1">
    <property type="nucleotide sequence ID" value="NZ_CP034549.1"/>
</dbReference>
<feature type="chain" id="PRO_5019412466" description="DUF4476 domain-containing protein" evidence="1">
    <location>
        <begin position="19"/>
        <end position="179"/>
    </location>
</feature>
<dbReference type="KEGG" id="noj:EJ995_01975"/>
<sequence length="179" mass="20538">MKYFLILGLVFGFQQSFAQGKVSAQMTDSCETQKQEKLTFLSDGSFQDPSAVQREMSKLKPCGLDDYDIQFFGKIDVLSSMLKKLTESKDISMVTYGDMLAAIERVKKSPNYQQLKKLALISQKLAATRANIRTWEQDRLLFLELGSSEKVMTKVYEYLRQNPDNTLTYQALLMELKEK</sequence>
<name>A0A3S9MV60_9FLAO</name>
<dbReference type="Proteomes" id="UP000279600">
    <property type="component" value="Chromosome"/>
</dbReference>
<evidence type="ECO:0000256" key="1">
    <source>
        <dbReference type="SAM" id="SignalP"/>
    </source>
</evidence>
<dbReference type="AlphaFoldDB" id="A0A3S9MV60"/>
<keyword evidence="3" id="KW-1185">Reference proteome</keyword>